<dbReference type="EMBL" id="MPIN01000001">
    <property type="protein sequence ID" value="OJH42244.1"/>
    <property type="molecule type" value="Genomic_DNA"/>
</dbReference>
<comment type="caution">
    <text evidence="1">The sequence shown here is derived from an EMBL/GenBank/DDBJ whole genome shotgun (WGS) entry which is preliminary data.</text>
</comment>
<evidence type="ECO:0000313" key="2">
    <source>
        <dbReference type="Proteomes" id="UP000182229"/>
    </source>
</evidence>
<dbReference type="SUPFAM" id="SSF53901">
    <property type="entry name" value="Thiolase-like"/>
    <property type="match status" value="1"/>
</dbReference>
<proteinExistence type="predicted"/>
<accession>A0A1L9BIV0</accession>
<reference evidence="2" key="1">
    <citation type="submission" date="2016-11" db="EMBL/GenBank/DDBJ databases">
        <authorList>
            <person name="Shukria A."/>
            <person name="Stevens D.C."/>
        </authorList>
    </citation>
    <scope>NUCLEOTIDE SEQUENCE [LARGE SCALE GENOMIC DNA]</scope>
    <source>
        <strain evidence="2">Cbfe23</strain>
    </source>
</reference>
<dbReference type="STRING" id="83449.BON30_03265"/>
<dbReference type="InterPro" id="IPR016039">
    <property type="entry name" value="Thiolase-like"/>
</dbReference>
<dbReference type="GO" id="GO:0016746">
    <property type="term" value="F:acyltransferase activity"/>
    <property type="evidence" value="ECO:0007669"/>
    <property type="project" value="InterPro"/>
</dbReference>
<gene>
    <name evidence="1" type="ORF">BON30_03265</name>
</gene>
<keyword evidence="2" id="KW-1185">Reference proteome</keyword>
<dbReference type="RefSeq" id="WP_071896334.1">
    <property type="nucleotide sequence ID" value="NZ_MPIN01000001.1"/>
</dbReference>
<sequence>MKRLPHAPGGLAILGLGLCSPVGLTARMTQVEWAAAASRFRFSQVVDGARRPVIASALTLLEPQLSRTERMAAMAVTALGECLRTGHAEKAEQLPLVLSLPEPDSGAPVQEAALLQALRDAAGSVRLEVPSSGLWTEGRAGFFSALAQATEFLRSRRYSRVVVGAVDSMCDASSLRHLSRKNRIQGPTQRDGIIPGEGAGFFLLASAAALDVRGPKPRGWVVAHTLAEERHHFHQEEPNLADGLTEAFRELRLNPMLGGRRVDEILSCQTGESFWAREFQWASLRNASLMPEPLVVRLTAEAMGDAGASAGALGVGLALHQVGRLEPTHGQAARVLVYGCSDTGRVGACVIEGAK</sequence>
<evidence type="ECO:0000313" key="1">
    <source>
        <dbReference type="EMBL" id="OJH42244.1"/>
    </source>
</evidence>
<dbReference type="Proteomes" id="UP000182229">
    <property type="component" value="Unassembled WGS sequence"/>
</dbReference>
<reference evidence="1 2" key="2">
    <citation type="submission" date="2016-12" db="EMBL/GenBank/DDBJ databases">
        <title>Draft Genome Sequence of Cystobacter ferrugineus Strain Cbfe23.</title>
        <authorList>
            <person name="Akbar S."/>
            <person name="Dowd S.E."/>
            <person name="Stevens D.C."/>
        </authorList>
    </citation>
    <scope>NUCLEOTIDE SEQUENCE [LARGE SCALE GENOMIC DNA]</scope>
    <source>
        <strain evidence="1 2">Cbfe23</strain>
    </source>
</reference>
<protein>
    <submittedName>
        <fullName evidence="1">Uncharacterized protein</fullName>
    </submittedName>
</protein>
<name>A0A1L9BIV0_9BACT</name>
<dbReference type="AlphaFoldDB" id="A0A1L9BIV0"/>
<organism evidence="1 2">
    <name type="scientific">Cystobacter ferrugineus</name>
    <dbReference type="NCBI Taxonomy" id="83449"/>
    <lineage>
        <taxon>Bacteria</taxon>
        <taxon>Pseudomonadati</taxon>
        <taxon>Myxococcota</taxon>
        <taxon>Myxococcia</taxon>
        <taxon>Myxococcales</taxon>
        <taxon>Cystobacterineae</taxon>
        <taxon>Archangiaceae</taxon>
        <taxon>Cystobacter</taxon>
    </lineage>
</organism>
<dbReference type="Gene3D" id="3.40.47.10">
    <property type="match status" value="1"/>
</dbReference>